<keyword evidence="1" id="KW-1133">Transmembrane helix</keyword>
<evidence type="ECO:0000313" key="3">
    <source>
        <dbReference type="Proteomes" id="UP000612456"/>
    </source>
</evidence>
<dbReference type="EMBL" id="BMHP01000001">
    <property type="protein sequence ID" value="GGD51014.1"/>
    <property type="molecule type" value="Genomic_DNA"/>
</dbReference>
<organism evidence="2 3">
    <name type="scientific">Paenibacillus nasutitermitis</name>
    <dbReference type="NCBI Taxonomy" id="1652958"/>
    <lineage>
        <taxon>Bacteria</taxon>
        <taxon>Bacillati</taxon>
        <taxon>Bacillota</taxon>
        <taxon>Bacilli</taxon>
        <taxon>Bacillales</taxon>
        <taxon>Paenibacillaceae</taxon>
        <taxon>Paenibacillus</taxon>
    </lineage>
</organism>
<proteinExistence type="predicted"/>
<evidence type="ECO:0000313" key="2">
    <source>
        <dbReference type="EMBL" id="GGD51014.1"/>
    </source>
</evidence>
<keyword evidence="3" id="KW-1185">Reference proteome</keyword>
<comment type="caution">
    <text evidence="2">The sequence shown here is derived from an EMBL/GenBank/DDBJ whole genome shotgun (WGS) entry which is preliminary data.</text>
</comment>
<sequence>MSDDKGITSDDLARISACLEIVGYTLALLALEKTSSDKKSDANTMKKESIRMALNQLYEKLS</sequence>
<gene>
    <name evidence="2" type="ORF">GCM10010911_05700</name>
</gene>
<dbReference type="Proteomes" id="UP000612456">
    <property type="component" value="Unassembled WGS sequence"/>
</dbReference>
<reference evidence="2" key="1">
    <citation type="journal article" date="2014" name="Int. J. Syst. Evol. Microbiol.">
        <title>Complete genome sequence of Corynebacterium casei LMG S-19264T (=DSM 44701T), isolated from a smear-ripened cheese.</title>
        <authorList>
            <consortium name="US DOE Joint Genome Institute (JGI-PGF)"/>
            <person name="Walter F."/>
            <person name="Albersmeier A."/>
            <person name="Kalinowski J."/>
            <person name="Ruckert C."/>
        </authorList>
    </citation>
    <scope>NUCLEOTIDE SEQUENCE</scope>
    <source>
        <strain evidence="2">CGMCC 1.15178</strain>
    </source>
</reference>
<keyword evidence="1" id="KW-0472">Membrane</keyword>
<keyword evidence="1" id="KW-0812">Transmembrane</keyword>
<feature type="transmembrane region" description="Helical" evidence="1">
    <location>
        <begin position="12"/>
        <end position="31"/>
    </location>
</feature>
<evidence type="ECO:0000256" key="1">
    <source>
        <dbReference type="SAM" id="Phobius"/>
    </source>
</evidence>
<accession>A0A916YM22</accession>
<protein>
    <submittedName>
        <fullName evidence="2">Uncharacterized protein</fullName>
    </submittedName>
</protein>
<name>A0A916YM22_9BACL</name>
<dbReference type="AlphaFoldDB" id="A0A916YM22"/>
<dbReference type="RefSeq" id="WP_188988914.1">
    <property type="nucleotide sequence ID" value="NZ_BMHP01000001.1"/>
</dbReference>
<reference evidence="2" key="2">
    <citation type="submission" date="2020-09" db="EMBL/GenBank/DDBJ databases">
        <authorList>
            <person name="Sun Q."/>
            <person name="Zhou Y."/>
        </authorList>
    </citation>
    <scope>NUCLEOTIDE SEQUENCE</scope>
    <source>
        <strain evidence="2">CGMCC 1.15178</strain>
    </source>
</reference>